<name>A0ABV9M015_9ALTE</name>
<dbReference type="Proteomes" id="UP001595897">
    <property type="component" value="Unassembled WGS sequence"/>
</dbReference>
<proteinExistence type="predicted"/>
<keyword evidence="1" id="KW-1133">Transmembrane helix</keyword>
<reference evidence="3" key="1">
    <citation type="journal article" date="2019" name="Int. J. Syst. Evol. Microbiol.">
        <title>The Global Catalogue of Microorganisms (GCM) 10K type strain sequencing project: providing services to taxonomists for standard genome sequencing and annotation.</title>
        <authorList>
            <consortium name="The Broad Institute Genomics Platform"/>
            <consortium name="The Broad Institute Genome Sequencing Center for Infectious Disease"/>
            <person name="Wu L."/>
            <person name="Ma J."/>
        </authorList>
    </citation>
    <scope>NUCLEOTIDE SEQUENCE [LARGE SCALE GENOMIC DNA]</scope>
    <source>
        <strain evidence="3">KACC 12507</strain>
    </source>
</reference>
<gene>
    <name evidence="2" type="ORF">ACFO4O_16425</name>
</gene>
<accession>A0ABV9M015</accession>
<sequence length="42" mass="5071">MADNEDFKEVFNWWYLLVIVLALVAFPMLHILAGWYVFFFSN</sequence>
<dbReference type="EMBL" id="JBHSGU010000025">
    <property type="protein sequence ID" value="MFC4701739.1"/>
    <property type="molecule type" value="Genomic_DNA"/>
</dbReference>
<dbReference type="RefSeq" id="WP_382410501.1">
    <property type="nucleotide sequence ID" value="NZ_JBHSGU010000025.1"/>
</dbReference>
<evidence type="ECO:0000313" key="3">
    <source>
        <dbReference type="Proteomes" id="UP001595897"/>
    </source>
</evidence>
<keyword evidence="1" id="KW-0472">Membrane</keyword>
<evidence type="ECO:0000313" key="2">
    <source>
        <dbReference type="EMBL" id="MFC4701739.1"/>
    </source>
</evidence>
<keyword evidence="3" id="KW-1185">Reference proteome</keyword>
<organism evidence="2 3">
    <name type="scientific">Glaciecola siphonariae</name>
    <dbReference type="NCBI Taxonomy" id="521012"/>
    <lineage>
        <taxon>Bacteria</taxon>
        <taxon>Pseudomonadati</taxon>
        <taxon>Pseudomonadota</taxon>
        <taxon>Gammaproteobacteria</taxon>
        <taxon>Alteromonadales</taxon>
        <taxon>Alteromonadaceae</taxon>
        <taxon>Glaciecola</taxon>
    </lineage>
</organism>
<keyword evidence="1" id="KW-0812">Transmembrane</keyword>
<comment type="caution">
    <text evidence="2">The sequence shown here is derived from an EMBL/GenBank/DDBJ whole genome shotgun (WGS) entry which is preliminary data.</text>
</comment>
<feature type="transmembrane region" description="Helical" evidence="1">
    <location>
        <begin position="13"/>
        <end position="39"/>
    </location>
</feature>
<protein>
    <submittedName>
        <fullName evidence="2">Uncharacterized protein</fullName>
    </submittedName>
</protein>
<evidence type="ECO:0000256" key="1">
    <source>
        <dbReference type="SAM" id="Phobius"/>
    </source>
</evidence>